<evidence type="ECO:0000259" key="14">
    <source>
        <dbReference type="Pfam" id="PF07479"/>
    </source>
</evidence>
<feature type="chain" id="PRO_5042211151" description="Glycerol-3-phosphate dehydrogenase [NAD(+)]" evidence="12">
    <location>
        <begin position="18"/>
        <end position="330"/>
    </location>
</feature>
<feature type="binding site" evidence="8">
    <location>
        <position position="104"/>
    </location>
    <ligand>
        <name>substrate</name>
    </ligand>
</feature>
<dbReference type="PROSITE" id="PS00957">
    <property type="entry name" value="NAD_G3PDH"/>
    <property type="match status" value="1"/>
</dbReference>
<evidence type="ECO:0000256" key="11">
    <source>
        <dbReference type="RuleBase" id="RU361243"/>
    </source>
</evidence>
<evidence type="ECO:0000256" key="1">
    <source>
        <dbReference type="ARBA" id="ARBA00011009"/>
    </source>
</evidence>
<dbReference type="InterPro" id="IPR006109">
    <property type="entry name" value="G3P_DH_NAD-dep_C"/>
</dbReference>
<reference evidence="15" key="1">
    <citation type="submission" date="2023-01" db="EMBL/GenBank/DDBJ databases">
        <title>Metagenome sequencing of chrysophaentin producing Chrysophaeum taylorii.</title>
        <authorList>
            <person name="Davison J."/>
            <person name="Bewley C."/>
        </authorList>
    </citation>
    <scope>NUCLEOTIDE SEQUENCE</scope>
    <source>
        <strain evidence="15">NIES-1699</strain>
    </source>
</reference>
<evidence type="ECO:0000256" key="6">
    <source>
        <dbReference type="ARBA" id="ARBA00084116"/>
    </source>
</evidence>
<keyword evidence="6" id="KW-0327">Glycosome</keyword>
<feature type="binding site" evidence="9">
    <location>
        <position position="137"/>
    </location>
    <ligand>
        <name>NAD(+)</name>
        <dbReference type="ChEBI" id="CHEBI:57540"/>
    </ligand>
</feature>
<feature type="binding site" evidence="9">
    <location>
        <begin position="8"/>
        <end position="13"/>
    </location>
    <ligand>
        <name>NAD(+)</name>
        <dbReference type="ChEBI" id="CHEBI:57540"/>
    </ligand>
</feature>
<dbReference type="Gene3D" id="3.40.50.720">
    <property type="entry name" value="NAD(P)-binding Rossmann-like Domain"/>
    <property type="match status" value="1"/>
</dbReference>
<evidence type="ECO:0000256" key="8">
    <source>
        <dbReference type="PIRSR" id="PIRSR000114-2"/>
    </source>
</evidence>
<dbReference type="PRINTS" id="PR00077">
    <property type="entry name" value="GPDHDRGNASE"/>
</dbReference>
<evidence type="ECO:0000313" key="15">
    <source>
        <dbReference type="EMBL" id="KAJ8598877.1"/>
    </source>
</evidence>
<dbReference type="GO" id="GO:0141152">
    <property type="term" value="F:glycerol-3-phosphate dehydrogenase (NAD+) activity"/>
    <property type="evidence" value="ECO:0007669"/>
    <property type="project" value="UniProtKB-UniRule"/>
</dbReference>
<dbReference type="Proteomes" id="UP001230188">
    <property type="component" value="Unassembled WGS sequence"/>
</dbReference>
<dbReference type="PANTHER" id="PTHR11728:SF1">
    <property type="entry name" value="GLYCEROL-3-PHOSPHATE DEHYDROGENASE [NAD(+)] 2, CHLOROPLASTIC"/>
    <property type="match status" value="1"/>
</dbReference>
<sequence>MVVVCVIGAGAFGTAMAWLASTNGHPTRVCARDKAQCEVINATQHNPKYLRSARLEVKATSDAKAALEGAEVVILCLPAQKCVAWIRENRDRVPSDAILCSTAKGLYLETKQLLSEAMAEAFGRPQRLAFLSGPSFAQYIVDGHPTAVVVASRLLADAVAVQRLLSNPRFRVYASQDTIGVELGGALKNVLALGAGMIAGANFGINTLAAYVTRAARELAVLCVAMGGKPETIAGLSGIGDLMLTTFGDLSRNRACGLRLARGERLDDILQSSTVEGVPTAQVAVEFARRCNLDLPLIAAVNDILQAKLTPRQALDAIMTRPLGTEVPLL</sequence>
<dbReference type="PANTHER" id="PTHR11728">
    <property type="entry name" value="GLYCEROL-3-PHOSPHATE DEHYDROGENASE"/>
    <property type="match status" value="1"/>
</dbReference>
<dbReference type="GO" id="GO:0046168">
    <property type="term" value="P:glycerol-3-phosphate catabolic process"/>
    <property type="evidence" value="ECO:0007669"/>
    <property type="project" value="UniProtKB-UniRule"/>
</dbReference>
<feature type="binding site" evidence="9">
    <location>
        <position position="252"/>
    </location>
    <ligand>
        <name>NAD(+)</name>
        <dbReference type="ChEBI" id="CHEBI:57540"/>
    </ligand>
</feature>
<evidence type="ECO:0000256" key="9">
    <source>
        <dbReference type="PIRSR" id="PIRSR000114-3"/>
    </source>
</evidence>
<dbReference type="GO" id="GO:0020015">
    <property type="term" value="C:glycosome"/>
    <property type="evidence" value="ECO:0007669"/>
    <property type="project" value="UniProtKB-SubCell"/>
</dbReference>
<dbReference type="InterPro" id="IPR036291">
    <property type="entry name" value="NAD(P)-bd_dom_sf"/>
</dbReference>
<comment type="catalytic activity">
    <reaction evidence="4 11">
        <text>sn-glycerol 3-phosphate + NAD(+) = dihydroxyacetone phosphate + NADH + H(+)</text>
        <dbReference type="Rhea" id="RHEA:11092"/>
        <dbReference type="ChEBI" id="CHEBI:15378"/>
        <dbReference type="ChEBI" id="CHEBI:57540"/>
        <dbReference type="ChEBI" id="CHEBI:57597"/>
        <dbReference type="ChEBI" id="CHEBI:57642"/>
        <dbReference type="ChEBI" id="CHEBI:57945"/>
        <dbReference type="EC" id="1.1.1.8"/>
    </reaction>
</comment>
<gene>
    <name evidence="15" type="ORF">CTAYLR_009970</name>
</gene>
<evidence type="ECO:0000256" key="4">
    <source>
        <dbReference type="ARBA" id="ARBA00048683"/>
    </source>
</evidence>
<feature type="signal peptide" evidence="12">
    <location>
        <begin position="1"/>
        <end position="17"/>
    </location>
</feature>
<keyword evidence="2 10" id="KW-0560">Oxidoreductase</keyword>
<dbReference type="InterPro" id="IPR011128">
    <property type="entry name" value="G3P_DH_NAD-dep_N"/>
</dbReference>
<dbReference type="InterPro" id="IPR008927">
    <property type="entry name" value="6-PGluconate_DH-like_C_sf"/>
</dbReference>
<dbReference type="AlphaFoldDB" id="A0AAD7U5X4"/>
<evidence type="ECO:0000256" key="12">
    <source>
        <dbReference type="SAM" id="SignalP"/>
    </source>
</evidence>
<feature type="active site" description="Proton acceptor" evidence="7">
    <location>
        <position position="188"/>
    </location>
</feature>
<dbReference type="GO" id="GO:0005829">
    <property type="term" value="C:cytosol"/>
    <property type="evidence" value="ECO:0007669"/>
    <property type="project" value="TreeGrafter"/>
</dbReference>
<comment type="similarity">
    <text evidence="1 10">Belongs to the NAD-dependent glycerol-3-phosphate dehydrogenase family.</text>
</comment>
<dbReference type="Pfam" id="PF01210">
    <property type="entry name" value="NAD_Gly3P_dh_N"/>
    <property type="match status" value="1"/>
</dbReference>
<evidence type="ECO:0000256" key="7">
    <source>
        <dbReference type="PIRSR" id="PIRSR000114-1"/>
    </source>
</evidence>
<proteinExistence type="inferred from homology"/>
<evidence type="ECO:0000256" key="10">
    <source>
        <dbReference type="RuleBase" id="RU000437"/>
    </source>
</evidence>
<evidence type="ECO:0000256" key="5">
    <source>
        <dbReference type="ARBA" id="ARBA00060503"/>
    </source>
</evidence>
<evidence type="ECO:0000256" key="3">
    <source>
        <dbReference type="ARBA" id="ARBA00023027"/>
    </source>
</evidence>
<comment type="caution">
    <text evidence="15">The sequence shown here is derived from an EMBL/GenBank/DDBJ whole genome shotgun (WGS) entry which is preliminary data.</text>
</comment>
<keyword evidence="3 9" id="KW-0520">NAD</keyword>
<evidence type="ECO:0000259" key="13">
    <source>
        <dbReference type="Pfam" id="PF01210"/>
    </source>
</evidence>
<dbReference type="NCBIfam" id="NF000942">
    <property type="entry name" value="PRK00094.1-4"/>
    <property type="match status" value="1"/>
</dbReference>
<dbReference type="EMBL" id="JAQMWT010000629">
    <property type="protein sequence ID" value="KAJ8598877.1"/>
    <property type="molecule type" value="Genomic_DNA"/>
</dbReference>
<dbReference type="GO" id="GO:0005975">
    <property type="term" value="P:carbohydrate metabolic process"/>
    <property type="evidence" value="ECO:0007669"/>
    <property type="project" value="InterPro"/>
</dbReference>
<dbReference type="FunFam" id="3.40.50.720:FF:000019">
    <property type="entry name" value="Glycerol-3-phosphate dehydrogenase [NAD(P)+]"/>
    <property type="match status" value="1"/>
</dbReference>
<dbReference type="InterPro" id="IPR013328">
    <property type="entry name" value="6PGD_dom2"/>
</dbReference>
<protein>
    <recommendedName>
        <fullName evidence="11">Glycerol-3-phosphate dehydrogenase [NAD(+)]</fullName>
        <ecNumber evidence="11">1.1.1.8</ecNumber>
    </recommendedName>
</protein>
<dbReference type="Gene3D" id="1.10.1040.10">
    <property type="entry name" value="N-(1-d-carboxylethyl)-l-norvaline Dehydrogenase, domain 2"/>
    <property type="match status" value="1"/>
</dbReference>
<dbReference type="InterPro" id="IPR006168">
    <property type="entry name" value="G3P_DH_NAD-dep"/>
</dbReference>
<evidence type="ECO:0000313" key="16">
    <source>
        <dbReference type="Proteomes" id="UP001230188"/>
    </source>
</evidence>
<dbReference type="FunFam" id="1.10.1040.10:FF:000001">
    <property type="entry name" value="Glycerol-3-phosphate dehydrogenase [NAD(P)+]"/>
    <property type="match status" value="1"/>
</dbReference>
<keyword evidence="12" id="KW-0732">Signal</keyword>
<dbReference type="SUPFAM" id="SSF51735">
    <property type="entry name" value="NAD(P)-binding Rossmann-fold domains"/>
    <property type="match status" value="1"/>
</dbReference>
<organism evidence="15 16">
    <name type="scientific">Chrysophaeum taylorii</name>
    <dbReference type="NCBI Taxonomy" id="2483200"/>
    <lineage>
        <taxon>Eukaryota</taxon>
        <taxon>Sar</taxon>
        <taxon>Stramenopiles</taxon>
        <taxon>Ochrophyta</taxon>
        <taxon>Pelagophyceae</taxon>
        <taxon>Pelagomonadales</taxon>
        <taxon>Pelagomonadaceae</taxon>
        <taxon>Chrysophaeum</taxon>
    </lineage>
</organism>
<dbReference type="Pfam" id="PF07479">
    <property type="entry name" value="NAD_Gly3P_dh_C"/>
    <property type="match status" value="1"/>
</dbReference>
<dbReference type="NCBIfam" id="NF000940">
    <property type="entry name" value="PRK00094.1-2"/>
    <property type="match status" value="1"/>
</dbReference>
<dbReference type="GO" id="GO:0051287">
    <property type="term" value="F:NAD binding"/>
    <property type="evidence" value="ECO:0007669"/>
    <property type="project" value="UniProtKB-UniRule"/>
</dbReference>
<dbReference type="HAMAP" id="MF_00394">
    <property type="entry name" value="NAD_Glyc3P_dehydrog"/>
    <property type="match status" value="1"/>
</dbReference>
<evidence type="ECO:0000256" key="2">
    <source>
        <dbReference type="ARBA" id="ARBA00023002"/>
    </source>
</evidence>
<dbReference type="EC" id="1.1.1.8" evidence="11"/>
<keyword evidence="16" id="KW-1185">Reference proteome</keyword>
<comment type="subcellular location">
    <subcellularLocation>
        <location evidence="5">Glycosome</location>
    </subcellularLocation>
</comment>
<feature type="domain" description="Glycerol-3-phosphate dehydrogenase NAD-dependent N-terminal" evidence="13">
    <location>
        <begin position="4"/>
        <end position="153"/>
    </location>
</feature>
<dbReference type="PIRSF" id="PIRSF000114">
    <property type="entry name" value="Glycerol-3-P_dh"/>
    <property type="match status" value="1"/>
</dbReference>
<dbReference type="SUPFAM" id="SSF48179">
    <property type="entry name" value="6-phosphogluconate dehydrogenase C-terminal domain-like"/>
    <property type="match status" value="1"/>
</dbReference>
<feature type="binding site" evidence="8">
    <location>
        <begin position="252"/>
        <end position="253"/>
    </location>
    <ligand>
        <name>substrate</name>
    </ligand>
</feature>
<accession>A0AAD7U5X4</accession>
<feature type="domain" description="Glycerol-3-phosphate dehydrogenase NAD-dependent C-terminal" evidence="14">
    <location>
        <begin position="177"/>
        <end position="315"/>
    </location>
</feature>
<name>A0AAD7U5X4_9STRA</name>